<dbReference type="GO" id="GO:0016150">
    <property type="term" value="F:translation release factor activity, codon nonspecific"/>
    <property type="evidence" value="ECO:0007669"/>
    <property type="project" value="TreeGrafter"/>
</dbReference>
<dbReference type="EMBL" id="OX365771">
    <property type="protein sequence ID" value="CAI4036211.1"/>
    <property type="molecule type" value="Genomic_DNA"/>
</dbReference>
<protein>
    <recommendedName>
        <fullName evidence="1">Prokaryotic-type class I peptide chain release factors domain-containing protein</fullName>
    </recommendedName>
</protein>
<evidence type="ECO:0000313" key="2">
    <source>
        <dbReference type="EMBL" id="CAI4036211.1"/>
    </source>
</evidence>
<dbReference type="Pfam" id="PF00472">
    <property type="entry name" value="RF-1"/>
    <property type="match status" value="1"/>
</dbReference>
<dbReference type="SUPFAM" id="SSF110916">
    <property type="entry name" value="Peptidyl-tRNA hydrolase domain-like"/>
    <property type="match status" value="1"/>
</dbReference>
<dbReference type="Gene3D" id="3.30.160.20">
    <property type="match status" value="1"/>
</dbReference>
<name>A0AA35NET0_SACMI</name>
<dbReference type="RefSeq" id="XP_056079331.1">
    <property type="nucleotide sequence ID" value="XM_056225521.1"/>
</dbReference>
<dbReference type="Proteomes" id="UP001161438">
    <property type="component" value="Chromosome 15"/>
</dbReference>
<reference evidence="2" key="1">
    <citation type="submission" date="2022-10" db="EMBL/GenBank/DDBJ databases">
        <authorList>
            <person name="Byrne P K."/>
        </authorList>
    </citation>
    <scope>NUCLEOTIDE SEQUENCE</scope>
    <source>
        <strain evidence="2">IFO1815</strain>
    </source>
</reference>
<feature type="domain" description="Prokaryotic-type class I peptide chain release factors" evidence="1">
    <location>
        <begin position="47"/>
        <end position="180"/>
    </location>
</feature>
<dbReference type="GeneID" id="80921119"/>
<dbReference type="PANTHER" id="PTHR11075">
    <property type="entry name" value="PEPTIDE CHAIN RELEASE FACTOR"/>
    <property type="match status" value="1"/>
</dbReference>
<proteinExistence type="predicted"/>
<dbReference type="InterPro" id="IPR000352">
    <property type="entry name" value="Pep_chain_release_fac_I"/>
</dbReference>
<sequence length="187" mass="21612">MFALQLTRHCKQQLLIENAVRLISNEKIWKKPELVRARSWVETLDVVDLPLKQFLLRYDRASGPGGQHVNKVNTKCTLTLPGLSNCAWIPQEVRTILCSGKFRYYAKSSDSVVIQSDETRSKEVNKLKCFEKLIQAIKQTCQFPSDTTTETAKKWAKIRVKSNKERLLNKKVHGDKKKNRSKITFSY</sequence>
<organism evidence="2 3">
    <name type="scientific">Saccharomyces mikatae IFO 1815</name>
    <dbReference type="NCBI Taxonomy" id="226126"/>
    <lineage>
        <taxon>Eukaryota</taxon>
        <taxon>Fungi</taxon>
        <taxon>Dikarya</taxon>
        <taxon>Ascomycota</taxon>
        <taxon>Saccharomycotina</taxon>
        <taxon>Saccharomycetes</taxon>
        <taxon>Saccharomycetales</taxon>
        <taxon>Saccharomycetaceae</taxon>
        <taxon>Saccharomyces</taxon>
    </lineage>
</organism>
<gene>
    <name evidence="2" type="primary">SMKI15G0490</name>
    <name evidence="2" type="ORF">SMKI_15G0490</name>
</gene>
<keyword evidence="3" id="KW-1185">Reference proteome</keyword>
<dbReference type="AlphaFoldDB" id="A0AA35NET0"/>
<dbReference type="GO" id="GO:0070126">
    <property type="term" value="P:mitochondrial translational termination"/>
    <property type="evidence" value="ECO:0007669"/>
    <property type="project" value="TreeGrafter"/>
</dbReference>
<evidence type="ECO:0000313" key="3">
    <source>
        <dbReference type="Proteomes" id="UP001161438"/>
    </source>
</evidence>
<dbReference type="InterPro" id="IPR052104">
    <property type="entry name" value="Mito_Release_Factor_mL62"/>
</dbReference>
<dbReference type="GO" id="GO:0004045">
    <property type="term" value="F:peptidyl-tRNA hydrolase activity"/>
    <property type="evidence" value="ECO:0007669"/>
    <property type="project" value="TreeGrafter"/>
</dbReference>
<accession>A0AA35NET0</accession>
<evidence type="ECO:0000259" key="1">
    <source>
        <dbReference type="Pfam" id="PF00472"/>
    </source>
</evidence>
<dbReference type="PANTHER" id="PTHR11075:SF54">
    <property type="entry name" value="LARGE RIBOSOMAL SUBUNIT PROTEIN ML62"/>
    <property type="match status" value="1"/>
</dbReference>
<dbReference type="GO" id="GO:0005762">
    <property type="term" value="C:mitochondrial large ribosomal subunit"/>
    <property type="evidence" value="ECO:0007669"/>
    <property type="project" value="TreeGrafter"/>
</dbReference>